<feature type="compositionally biased region" description="Basic and acidic residues" evidence="1">
    <location>
        <begin position="90"/>
        <end position="112"/>
    </location>
</feature>
<feature type="region of interest" description="Disordered" evidence="1">
    <location>
        <begin position="1"/>
        <end position="24"/>
    </location>
</feature>
<evidence type="ECO:0000313" key="3">
    <source>
        <dbReference type="Proteomes" id="UP000499080"/>
    </source>
</evidence>
<evidence type="ECO:0000313" key="2">
    <source>
        <dbReference type="EMBL" id="GBM85745.1"/>
    </source>
</evidence>
<proteinExistence type="predicted"/>
<organism evidence="2 3">
    <name type="scientific">Araneus ventricosus</name>
    <name type="common">Orbweaver spider</name>
    <name type="synonym">Epeira ventricosa</name>
    <dbReference type="NCBI Taxonomy" id="182803"/>
    <lineage>
        <taxon>Eukaryota</taxon>
        <taxon>Metazoa</taxon>
        <taxon>Ecdysozoa</taxon>
        <taxon>Arthropoda</taxon>
        <taxon>Chelicerata</taxon>
        <taxon>Arachnida</taxon>
        <taxon>Araneae</taxon>
        <taxon>Araneomorphae</taxon>
        <taxon>Entelegynae</taxon>
        <taxon>Araneoidea</taxon>
        <taxon>Araneidae</taxon>
        <taxon>Araneus</taxon>
    </lineage>
</organism>
<gene>
    <name evidence="2" type="ORF">AVEN_232239_1</name>
</gene>
<dbReference type="EMBL" id="BGPR01003259">
    <property type="protein sequence ID" value="GBM85745.1"/>
    <property type="molecule type" value="Genomic_DNA"/>
</dbReference>
<feature type="region of interest" description="Disordered" evidence="1">
    <location>
        <begin position="84"/>
        <end position="112"/>
    </location>
</feature>
<dbReference type="Proteomes" id="UP000499080">
    <property type="component" value="Unassembled WGS sequence"/>
</dbReference>
<dbReference type="AlphaFoldDB" id="A0A4Y2J732"/>
<sequence length="199" mass="22312">MTLPNGDLRPTRTNGRSQSDKNKHSYRITAKLALGLQLNTNLCNTGANSNCLLQLLRLLPCSQYLSSETKMHKMWRPSYRQTGRSYTAAEKVDQPTEKKTEEKTDDPSDLEDFKESMKAIKEVKTLLDEFPTLLEAARLCKVAKTRTESAHSAERTCGLSLLPPFLPFFLLFPDPGMRRNPHGCHPPSGSGDPHQGRIS</sequence>
<comment type="caution">
    <text evidence="2">The sequence shown here is derived from an EMBL/GenBank/DDBJ whole genome shotgun (WGS) entry which is preliminary data.</text>
</comment>
<evidence type="ECO:0000256" key="1">
    <source>
        <dbReference type="SAM" id="MobiDB-lite"/>
    </source>
</evidence>
<protein>
    <submittedName>
        <fullName evidence="2">Uncharacterized protein</fullName>
    </submittedName>
</protein>
<accession>A0A4Y2J732</accession>
<keyword evidence="3" id="KW-1185">Reference proteome</keyword>
<feature type="region of interest" description="Disordered" evidence="1">
    <location>
        <begin position="179"/>
        <end position="199"/>
    </location>
</feature>
<name>A0A4Y2J732_ARAVE</name>
<reference evidence="2 3" key="1">
    <citation type="journal article" date="2019" name="Sci. Rep.">
        <title>Orb-weaving spider Araneus ventricosus genome elucidates the spidroin gene catalogue.</title>
        <authorList>
            <person name="Kono N."/>
            <person name="Nakamura H."/>
            <person name="Ohtoshi R."/>
            <person name="Moran D.A.P."/>
            <person name="Shinohara A."/>
            <person name="Yoshida Y."/>
            <person name="Fujiwara M."/>
            <person name="Mori M."/>
            <person name="Tomita M."/>
            <person name="Arakawa K."/>
        </authorList>
    </citation>
    <scope>NUCLEOTIDE SEQUENCE [LARGE SCALE GENOMIC DNA]</scope>
</reference>